<sequence>MPRTLSLSLSVLVAIALAVVMVNGMTLQVQVLYNGTPAPSSMALRGDGLGLNWNKGASMSKSPSNQYMWTLDLAFNASQVGTLLQMKPLVGDSTWSIGANMQVVVPRSSASVALYPWFRSKSGRYSVVGSVYSPQLNNTRPIVVYTPPSYLENTLKVQRNVLVMQDGQNLFNASTAFGGTPWNCGSTIDQLVVQGAIDELLVIGVYNTPDRLDEYTYSYDPCYDTVRGKCVGGGGKGDLYLDFVIETVVPWSAQRFRIATARPNLGIMGSSLGALISCYAAWTRPSVFSKAGCMSSSFWWNTEDFNNVILKDYPPPPAGEEFYLDSGDCCPAPSGDDRFQTLRVVGHLEELGYKMGQNLFHYLDQGGQHNEYYWGRRFHIPMTDLYPPSPLPTTPQ</sequence>
<dbReference type="InterPro" id="IPR000801">
    <property type="entry name" value="Esterase-like"/>
</dbReference>
<dbReference type="PANTHER" id="PTHR48098">
    <property type="entry name" value="ENTEROCHELIN ESTERASE-RELATED"/>
    <property type="match status" value="1"/>
</dbReference>
<feature type="signal peptide" evidence="1">
    <location>
        <begin position="1"/>
        <end position="18"/>
    </location>
</feature>
<evidence type="ECO:0000313" key="2">
    <source>
        <dbReference type="EMBL" id="BAK03175.1"/>
    </source>
</evidence>
<dbReference type="InterPro" id="IPR050583">
    <property type="entry name" value="Mycobacterial_A85_antigen"/>
</dbReference>
<dbReference type="InterPro" id="IPR029058">
    <property type="entry name" value="AB_hydrolase_fold"/>
</dbReference>
<dbReference type="Pfam" id="PF00756">
    <property type="entry name" value="Esterase"/>
    <property type="match status" value="1"/>
</dbReference>
<feature type="chain" id="PRO_5003277787" evidence="1">
    <location>
        <begin position="19"/>
        <end position="396"/>
    </location>
</feature>
<dbReference type="AlphaFoldDB" id="F2E753"/>
<name>F2E753_HORVV</name>
<organism evidence="2">
    <name type="scientific">Hordeum vulgare subsp. vulgare</name>
    <name type="common">Domesticated barley</name>
    <dbReference type="NCBI Taxonomy" id="112509"/>
    <lineage>
        <taxon>Eukaryota</taxon>
        <taxon>Viridiplantae</taxon>
        <taxon>Streptophyta</taxon>
        <taxon>Embryophyta</taxon>
        <taxon>Tracheophyta</taxon>
        <taxon>Spermatophyta</taxon>
        <taxon>Magnoliopsida</taxon>
        <taxon>Liliopsida</taxon>
        <taxon>Poales</taxon>
        <taxon>Poaceae</taxon>
        <taxon>BOP clade</taxon>
        <taxon>Pooideae</taxon>
        <taxon>Triticodae</taxon>
        <taxon>Triticeae</taxon>
        <taxon>Hordeinae</taxon>
        <taxon>Hordeum</taxon>
    </lineage>
</organism>
<accession>F2E753</accession>
<evidence type="ECO:0000256" key="1">
    <source>
        <dbReference type="SAM" id="SignalP"/>
    </source>
</evidence>
<proteinExistence type="evidence at transcript level"/>
<dbReference type="EMBL" id="AK371977">
    <property type="protein sequence ID" value="BAK03175.1"/>
    <property type="molecule type" value="mRNA"/>
</dbReference>
<keyword evidence="1" id="KW-0732">Signal</keyword>
<dbReference type="SUPFAM" id="SSF53474">
    <property type="entry name" value="alpha/beta-Hydrolases"/>
    <property type="match status" value="1"/>
</dbReference>
<reference evidence="2" key="1">
    <citation type="journal article" date="2011" name="Plant Physiol.">
        <title>Comprehensive sequence analysis of 24,783 barley full-length cDNAs derived from 12 clone libraries.</title>
        <authorList>
            <person name="Matsumoto T."/>
            <person name="Tanaka T."/>
            <person name="Sakai H."/>
            <person name="Amano N."/>
            <person name="Kanamori H."/>
            <person name="Kurita K."/>
            <person name="Kikuta A."/>
            <person name="Kamiya K."/>
            <person name="Yamamoto M."/>
            <person name="Ikawa H."/>
            <person name="Fujii N."/>
            <person name="Hori K."/>
            <person name="Itoh T."/>
            <person name="Sato K."/>
        </authorList>
    </citation>
    <scope>NUCLEOTIDE SEQUENCE</scope>
    <source>
        <tissue evidence="2">Shoot and root</tissue>
    </source>
</reference>
<dbReference type="Gene3D" id="3.40.50.1820">
    <property type="entry name" value="alpha/beta hydrolase"/>
    <property type="match status" value="1"/>
</dbReference>
<dbReference type="PANTHER" id="PTHR48098:SF6">
    <property type="entry name" value="FERRI-BACILLIBACTIN ESTERASE BESA"/>
    <property type="match status" value="1"/>
</dbReference>
<protein>
    <submittedName>
        <fullName evidence="2">Predicted protein</fullName>
    </submittedName>
</protein>